<dbReference type="InterPro" id="IPR025205">
    <property type="entry name" value="PilX/PilW_C"/>
</dbReference>
<dbReference type="Pfam" id="PF13681">
    <property type="entry name" value="PilX"/>
    <property type="match status" value="1"/>
</dbReference>
<sequence>MKNPAAKPLHRCLGARLARGRTRHEGAVLVTTLMMLLVIGVLAITMFRGFGQQEMAAGNTLDKQRADEAAQSALQYGEWWLREGHASVPQNCAGVVTIVDASSLKVCNAALASATSVPWDTRFDYQPGTSFVVDADRGLSSSGDINYAALPSLHIAYLGVGGASGGSPIYQVTASAKGGREDTVSVVQSTFALTGSRVVDLSN</sequence>
<evidence type="ECO:0000259" key="2">
    <source>
        <dbReference type="Pfam" id="PF13681"/>
    </source>
</evidence>
<keyword evidence="4" id="KW-1185">Reference proteome</keyword>
<keyword evidence="1" id="KW-0812">Transmembrane</keyword>
<evidence type="ECO:0000256" key="1">
    <source>
        <dbReference type="SAM" id="Phobius"/>
    </source>
</evidence>
<feature type="domain" description="PilX/PilW C-terminal" evidence="2">
    <location>
        <begin position="119"/>
        <end position="192"/>
    </location>
</feature>
<evidence type="ECO:0000313" key="4">
    <source>
        <dbReference type="Proteomes" id="UP000516028"/>
    </source>
</evidence>
<gene>
    <name evidence="3" type="ORF">H9K75_12020</name>
</gene>
<proteinExistence type="predicted"/>
<dbReference type="Proteomes" id="UP000516028">
    <property type="component" value="Chromosome"/>
</dbReference>
<keyword evidence="1" id="KW-0472">Membrane</keyword>
<keyword evidence="1" id="KW-1133">Transmembrane helix</keyword>
<accession>A0A7H0GQF1</accession>
<dbReference type="KEGG" id="daer:H9K75_12020"/>
<dbReference type="AlphaFoldDB" id="A0A7H0GQF1"/>
<organism evidence="3 4">
    <name type="scientific">Diaphorobacter aerolatus</name>
    <dbReference type="NCBI Taxonomy" id="1288495"/>
    <lineage>
        <taxon>Bacteria</taxon>
        <taxon>Pseudomonadati</taxon>
        <taxon>Pseudomonadota</taxon>
        <taxon>Betaproteobacteria</taxon>
        <taxon>Burkholderiales</taxon>
        <taxon>Comamonadaceae</taxon>
        <taxon>Diaphorobacter</taxon>
    </lineage>
</organism>
<protein>
    <submittedName>
        <fullName evidence="3">Pilus assembly protein PilX</fullName>
    </submittedName>
</protein>
<name>A0A7H0GQF1_9BURK</name>
<evidence type="ECO:0000313" key="3">
    <source>
        <dbReference type="EMBL" id="QNP50517.1"/>
    </source>
</evidence>
<reference evidence="3 4" key="1">
    <citation type="submission" date="2020-08" db="EMBL/GenBank/DDBJ databases">
        <title>Genome sequence of Diaphorobacter aerolatus KACC 16536T.</title>
        <authorList>
            <person name="Hyun D.-W."/>
            <person name="Bae J.-W."/>
        </authorList>
    </citation>
    <scope>NUCLEOTIDE SEQUENCE [LARGE SCALE GENOMIC DNA]</scope>
    <source>
        <strain evidence="3 4">KACC 16536</strain>
    </source>
</reference>
<feature type="transmembrane region" description="Helical" evidence="1">
    <location>
        <begin position="26"/>
        <end position="47"/>
    </location>
</feature>
<dbReference type="EMBL" id="CP060783">
    <property type="protein sequence ID" value="QNP50517.1"/>
    <property type="molecule type" value="Genomic_DNA"/>
</dbReference>